<keyword evidence="3" id="KW-1185">Reference proteome</keyword>
<comment type="caution">
    <text evidence="2">The sequence shown here is derived from an EMBL/GenBank/DDBJ whole genome shotgun (WGS) entry which is preliminary data.</text>
</comment>
<accession>A0ABV3LQR1</accession>
<dbReference type="RefSeq" id="WP_359775647.1">
    <property type="nucleotide sequence ID" value="NZ_JBEYRR010000002.1"/>
</dbReference>
<dbReference type="Proteomes" id="UP001553843">
    <property type="component" value="Unassembled WGS sequence"/>
</dbReference>
<evidence type="ECO:0000313" key="2">
    <source>
        <dbReference type="EMBL" id="MEW2361792.1"/>
    </source>
</evidence>
<evidence type="ECO:0000256" key="1">
    <source>
        <dbReference type="SAM" id="MobiDB-lite"/>
    </source>
</evidence>
<protein>
    <submittedName>
        <fullName evidence="2">Uncharacterized protein</fullName>
    </submittedName>
</protein>
<evidence type="ECO:0000313" key="3">
    <source>
        <dbReference type="Proteomes" id="UP001553843"/>
    </source>
</evidence>
<proteinExistence type="predicted"/>
<sequence length="372" mass="40614">MRTLFSGDIGVTYGQFYVVSDPENPYGDASYSPRAGQTTGLCGAAVPGYLFLTSGLHTGPIGCTVELHGTEPEPDESWEEITEVSFRPVTPEVSLELWAGDGSFPLALDMVDHRVRHCVSGMSEAVERELECLDGLVIERHLLQFWPAPPAPDRLIKQTSTGAAYWHDLARKEPPPSTPEERAEAERRAREAERVAAEDALRREWGGRLPTERLLDLRGNVAGLRELAPHLLHVLDRLPPEGQRAAARWAMRRAYEEAGLDGVDWIAPALDAVEHGRPLPPPFHDRDSVAHHLLGDPNVPDTTVPPALRWQTAAIRQQFLALPALYAAVEDDPLQAAVDALFAAAVTYGSDYGTLLAEARSLFPGEPGPATA</sequence>
<feature type="region of interest" description="Disordered" evidence="1">
    <location>
        <begin position="169"/>
        <end position="191"/>
    </location>
</feature>
<dbReference type="EMBL" id="JBEYRS010000002">
    <property type="protein sequence ID" value="MEW2361792.1"/>
    <property type="molecule type" value="Genomic_DNA"/>
</dbReference>
<gene>
    <name evidence="2" type="ORF">AB0887_07435</name>
</gene>
<organism evidence="2 3">
    <name type="scientific">Streptomyces huasconensis</name>
    <dbReference type="NCBI Taxonomy" id="1854574"/>
    <lineage>
        <taxon>Bacteria</taxon>
        <taxon>Bacillati</taxon>
        <taxon>Actinomycetota</taxon>
        <taxon>Actinomycetes</taxon>
        <taxon>Kitasatosporales</taxon>
        <taxon>Streptomycetaceae</taxon>
        <taxon>Streptomyces</taxon>
    </lineage>
</organism>
<reference evidence="2 3" key="1">
    <citation type="submission" date="2024-06" db="EMBL/GenBank/DDBJ databases">
        <title>The Natural Products Discovery Center: Release of the First 8490 Sequenced Strains for Exploring Actinobacteria Biosynthetic Diversity.</title>
        <authorList>
            <person name="Kalkreuter E."/>
            <person name="Kautsar S.A."/>
            <person name="Yang D."/>
            <person name="Bader C.D."/>
            <person name="Teijaro C.N."/>
            <person name="Fluegel L."/>
            <person name="Davis C.M."/>
            <person name="Simpson J.R."/>
            <person name="Lauterbach L."/>
            <person name="Steele A.D."/>
            <person name="Gui C."/>
            <person name="Meng S."/>
            <person name="Li G."/>
            <person name="Viehrig K."/>
            <person name="Ye F."/>
            <person name="Su P."/>
            <person name="Kiefer A.F."/>
            <person name="Nichols A."/>
            <person name="Cepeda A.J."/>
            <person name="Yan W."/>
            <person name="Fan B."/>
            <person name="Jiang Y."/>
            <person name="Adhikari A."/>
            <person name="Zheng C.-J."/>
            <person name="Schuster L."/>
            <person name="Cowan T.M."/>
            <person name="Smanski M.J."/>
            <person name="Chevrette M.G."/>
            <person name="De Carvalho L.P.S."/>
            <person name="Shen B."/>
        </authorList>
    </citation>
    <scope>NUCLEOTIDE SEQUENCE [LARGE SCALE GENOMIC DNA]</scope>
    <source>
        <strain evidence="2 3">NPDC047833</strain>
    </source>
</reference>
<name>A0ABV3LQR1_9ACTN</name>